<keyword evidence="5" id="KW-1015">Disulfide bond</keyword>
<evidence type="ECO:0000313" key="10">
    <source>
        <dbReference type="Proteomes" id="UP001159641"/>
    </source>
</evidence>
<keyword evidence="4" id="KW-0472">Membrane</keyword>
<evidence type="ECO:0000256" key="1">
    <source>
        <dbReference type="ARBA" id="ARBA00004370"/>
    </source>
</evidence>
<organism evidence="9 10">
    <name type="scientific">Eschrichtius robustus</name>
    <name type="common">California gray whale</name>
    <name type="synonym">Eschrichtius gibbosus</name>
    <dbReference type="NCBI Taxonomy" id="9764"/>
    <lineage>
        <taxon>Eukaryota</taxon>
        <taxon>Metazoa</taxon>
        <taxon>Chordata</taxon>
        <taxon>Craniata</taxon>
        <taxon>Vertebrata</taxon>
        <taxon>Euteleostomi</taxon>
        <taxon>Mammalia</taxon>
        <taxon>Eutheria</taxon>
        <taxon>Laurasiatheria</taxon>
        <taxon>Artiodactyla</taxon>
        <taxon>Whippomorpha</taxon>
        <taxon>Cetacea</taxon>
        <taxon>Mysticeti</taxon>
        <taxon>Eschrichtiidae</taxon>
        <taxon>Eschrichtius</taxon>
    </lineage>
</organism>
<keyword evidence="2" id="KW-0732">Signal</keyword>
<keyword evidence="7" id="KW-0393">Immunoglobulin domain</keyword>
<protein>
    <recommendedName>
        <fullName evidence="8">Ig-like domain-containing protein</fullName>
    </recommendedName>
</protein>
<dbReference type="PANTHER" id="PTHR12231:SF224">
    <property type="entry name" value="CONTACTIN-3"/>
    <property type="match status" value="1"/>
</dbReference>
<gene>
    <name evidence="9" type="ORF">J1605_005479</name>
</gene>
<dbReference type="InterPro" id="IPR051170">
    <property type="entry name" value="Neural/epithelial_adhesion"/>
</dbReference>
<evidence type="ECO:0000256" key="4">
    <source>
        <dbReference type="ARBA" id="ARBA00023136"/>
    </source>
</evidence>
<name>A0AB34HBA6_ESCRO</name>
<dbReference type="AlphaFoldDB" id="A0AB34HBA6"/>
<proteinExistence type="predicted"/>
<keyword evidence="6" id="KW-0325">Glycoprotein</keyword>
<dbReference type="PROSITE" id="PS50835">
    <property type="entry name" value="IG_LIKE"/>
    <property type="match status" value="2"/>
</dbReference>
<evidence type="ECO:0000256" key="3">
    <source>
        <dbReference type="ARBA" id="ARBA00022737"/>
    </source>
</evidence>
<evidence type="ECO:0000256" key="6">
    <source>
        <dbReference type="ARBA" id="ARBA00023180"/>
    </source>
</evidence>
<dbReference type="EMBL" id="JAIQCJ010001647">
    <property type="protein sequence ID" value="KAJ8788180.1"/>
    <property type="molecule type" value="Genomic_DNA"/>
</dbReference>
<evidence type="ECO:0000259" key="8">
    <source>
        <dbReference type="PROSITE" id="PS50835"/>
    </source>
</evidence>
<dbReference type="GO" id="GO:0016020">
    <property type="term" value="C:membrane"/>
    <property type="evidence" value="ECO:0007669"/>
    <property type="project" value="UniProtKB-SubCell"/>
</dbReference>
<evidence type="ECO:0000256" key="7">
    <source>
        <dbReference type="ARBA" id="ARBA00023319"/>
    </source>
</evidence>
<accession>A0AB34HBA6</accession>
<evidence type="ECO:0000313" key="9">
    <source>
        <dbReference type="EMBL" id="KAJ8788180.1"/>
    </source>
</evidence>
<comment type="caution">
    <text evidence="9">The sequence shown here is derived from an EMBL/GenBank/DDBJ whole genome shotgun (WGS) entry which is preliminary data.</text>
</comment>
<dbReference type="PANTHER" id="PTHR12231">
    <property type="entry name" value="CTX-RELATED TYPE I TRANSMEMBRANE PROTEIN"/>
    <property type="match status" value="1"/>
</dbReference>
<dbReference type="InterPro" id="IPR013783">
    <property type="entry name" value="Ig-like_fold"/>
</dbReference>
<reference evidence="9 10" key="1">
    <citation type="submission" date="2022-11" db="EMBL/GenBank/DDBJ databases">
        <title>Whole genome sequence of Eschrichtius robustus ER-17-0199.</title>
        <authorList>
            <person name="Bruniche-Olsen A."/>
            <person name="Black A.N."/>
            <person name="Fields C.J."/>
            <person name="Walden K."/>
            <person name="Dewoody J.A."/>
        </authorList>
    </citation>
    <scope>NUCLEOTIDE SEQUENCE [LARGE SCALE GENOMIC DNA]</scope>
    <source>
        <strain evidence="9">ER-17-0199</strain>
        <tissue evidence="9">Blubber</tissue>
    </source>
</reference>
<dbReference type="InterPro" id="IPR003598">
    <property type="entry name" value="Ig_sub2"/>
</dbReference>
<feature type="domain" description="Ig-like" evidence="8">
    <location>
        <begin position="6"/>
        <end position="70"/>
    </location>
</feature>
<sequence>MGEYEPKIEVQFPETLPAAKGSTVKLECFALGKKSNGVLEIPNFQQEDAGSYECIAENSRGKNVARGRLTYYAKPHWVQLIKDVEIAVEDSLYWECRASGKPKPSYRWLKNGEALVLEERTQIENGALTISNLNVTDSGMFQCIAENKHGLVYSSAELKVVASAPDFSKTPMNKLIQVQVGSEVSLDCKPRASPRALSSWKKGDVPVQETERYSVVQKGGDLFASHFPS</sequence>
<evidence type="ECO:0000256" key="2">
    <source>
        <dbReference type="ARBA" id="ARBA00022729"/>
    </source>
</evidence>
<comment type="subcellular location">
    <subcellularLocation>
        <location evidence="1">Membrane</location>
    </subcellularLocation>
</comment>
<dbReference type="InterPro" id="IPR003599">
    <property type="entry name" value="Ig_sub"/>
</dbReference>
<keyword evidence="10" id="KW-1185">Reference proteome</keyword>
<dbReference type="GO" id="GO:0043005">
    <property type="term" value="C:neuron projection"/>
    <property type="evidence" value="ECO:0007669"/>
    <property type="project" value="TreeGrafter"/>
</dbReference>
<dbReference type="Gene3D" id="2.60.40.10">
    <property type="entry name" value="Immunoglobulins"/>
    <property type="match status" value="3"/>
</dbReference>
<evidence type="ECO:0000256" key="5">
    <source>
        <dbReference type="ARBA" id="ARBA00023157"/>
    </source>
</evidence>
<dbReference type="FunFam" id="2.60.40.10:FF:000004">
    <property type="entry name" value="DCC isoform 1"/>
    <property type="match status" value="1"/>
</dbReference>
<keyword evidence="3" id="KW-0677">Repeat</keyword>
<dbReference type="SUPFAM" id="SSF48726">
    <property type="entry name" value="Immunoglobulin"/>
    <property type="match status" value="3"/>
</dbReference>
<dbReference type="InterPro" id="IPR013098">
    <property type="entry name" value="Ig_I-set"/>
</dbReference>
<feature type="domain" description="Ig-like" evidence="8">
    <location>
        <begin position="75"/>
        <end position="159"/>
    </location>
</feature>
<dbReference type="Proteomes" id="UP001159641">
    <property type="component" value="Unassembled WGS sequence"/>
</dbReference>
<dbReference type="SMART" id="SM00409">
    <property type="entry name" value="IG"/>
    <property type="match status" value="2"/>
</dbReference>
<dbReference type="Pfam" id="PF07679">
    <property type="entry name" value="I-set"/>
    <property type="match status" value="2"/>
</dbReference>
<dbReference type="InterPro" id="IPR036179">
    <property type="entry name" value="Ig-like_dom_sf"/>
</dbReference>
<dbReference type="InterPro" id="IPR007110">
    <property type="entry name" value="Ig-like_dom"/>
</dbReference>
<dbReference type="SMART" id="SM00408">
    <property type="entry name" value="IGc2"/>
    <property type="match status" value="2"/>
</dbReference>